<dbReference type="PROSITE" id="PS51918">
    <property type="entry name" value="RADICAL_SAM"/>
    <property type="match status" value="1"/>
</dbReference>
<keyword evidence="3" id="KW-0479">Metal-binding</keyword>
<dbReference type="SFLD" id="SFLDG01067">
    <property type="entry name" value="SPASM/twitch_domain_containing"/>
    <property type="match status" value="1"/>
</dbReference>
<accession>A0A7Y6TUW8</accession>
<sequence>MFAEAPIRWFARRPRALPRPAPTIRFDPAEFAPALQTRLLILQATPFCNIDCDYCYLPERDSTARMSIATVRRAAERLLEDDLARDEITVVWHAGEPLAMPRAFYAAAFSVLEQVLGSTCRVAHSIQTNGTLIDDAWCELFKRHHVQIGVSVDGPAALHDRHRRTRGGHGTHARVVAGMQRLRAHGIAFHAIAVVTADTFADAHGFVDFFVEQGVAEVGCNYDEAEGVHARSSLAGREAAHAAFVQHLLDRSLASDPPLRIRELGLALDLIRAPLPRVRWQGRAWPDNAQAQPFALITVGHDGRFGTFSPELLGQRAAEFGDFVLGNVRTDGYLASARSACFERLWSAIVHGTRACEAACAHFGFCGGGAPANKFYENSDFASAETLYCRTMFKRPFDAVLSRLEGAREAPEVRP</sequence>
<protein>
    <submittedName>
        <fullName evidence="7">GRRM system radical SAM/SPASM domain protein</fullName>
    </submittedName>
</protein>
<dbReference type="GO" id="GO:0016491">
    <property type="term" value="F:oxidoreductase activity"/>
    <property type="evidence" value="ECO:0007669"/>
    <property type="project" value="InterPro"/>
</dbReference>
<dbReference type="SFLD" id="SFLDS00029">
    <property type="entry name" value="Radical_SAM"/>
    <property type="match status" value="1"/>
</dbReference>
<keyword evidence="8" id="KW-1185">Reference proteome</keyword>
<organism evidence="7 8">
    <name type="scientific">Piscinibacter koreensis</name>
    <dbReference type="NCBI Taxonomy" id="2742824"/>
    <lineage>
        <taxon>Bacteria</taxon>
        <taxon>Pseudomonadati</taxon>
        <taxon>Pseudomonadota</taxon>
        <taxon>Betaproteobacteria</taxon>
        <taxon>Burkholderiales</taxon>
        <taxon>Sphaerotilaceae</taxon>
        <taxon>Piscinibacter</taxon>
    </lineage>
</organism>
<evidence type="ECO:0000256" key="1">
    <source>
        <dbReference type="ARBA" id="ARBA00001966"/>
    </source>
</evidence>
<keyword evidence="4" id="KW-0408">Iron</keyword>
<dbReference type="SUPFAM" id="SSF102114">
    <property type="entry name" value="Radical SAM enzymes"/>
    <property type="match status" value="1"/>
</dbReference>
<keyword evidence="2" id="KW-0949">S-adenosyl-L-methionine</keyword>
<dbReference type="Proteomes" id="UP000529637">
    <property type="component" value="Unassembled WGS sequence"/>
</dbReference>
<gene>
    <name evidence="7" type="primary">grrM</name>
    <name evidence="7" type="ORF">HQN59_01745</name>
</gene>
<comment type="caution">
    <text evidence="7">The sequence shown here is derived from an EMBL/GenBank/DDBJ whole genome shotgun (WGS) entry which is preliminary data.</text>
</comment>
<dbReference type="GO" id="GO:0051536">
    <property type="term" value="F:iron-sulfur cluster binding"/>
    <property type="evidence" value="ECO:0007669"/>
    <property type="project" value="UniProtKB-KW"/>
</dbReference>
<dbReference type="AlphaFoldDB" id="A0A7Y6TUW8"/>
<evidence type="ECO:0000256" key="2">
    <source>
        <dbReference type="ARBA" id="ARBA00022691"/>
    </source>
</evidence>
<dbReference type="InterPro" id="IPR026357">
    <property type="entry name" value="rSAM_SPASM_GrrM_OscB"/>
</dbReference>
<dbReference type="SFLD" id="SFLDG01386">
    <property type="entry name" value="main_SPASM_domain-containing"/>
    <property type="match status" value="1"/>
</dbReference>
<dbReference type="InterPro" id="IPR023867">
    <property type="entry name" value="Sulphatase_maturase_rSAM"/>
</dbReference>
<reference evidence="7 8" key="1">
    <citation type="submission" date="2020-06" db="EMBL/GenBank/DDBJ databases">
        <title>Schlegella sp. ID0723 isolated from air conditioner.</title>
        <authorList>
            <person name="Kim D.Y."/>
            <person name="Kim D.-U."/>
        </authorList>
    </citation>
    <scope>NUCLEOTIDE SEQUENCE [LARGE SCALE GENOMIC DNA]</scope>
    <source>
        <strain evidence="7 8">ID0723</strain>
    </source>
</reference>
<dbReference type="GO" id="GO:0046872">
    <property type="term" value="F:metal ion binding"/>
    <property type="evidence" value="ECO:0007669"/>
    <property type="project" value="UniProtKB-KW"/>
</dbReference>
<dbReference type="CDD" id="cd01335">
    <property type="entry name" value="Radical_SAM"/>
    <property type="match status" value="1"/>
</dbReference>
<comment type="cofactor">
    <cofactor evidence="1">
        <name>[4Fe-4S] cluster</name>
        <dbReference type="ChEBI" id="CHEBI:49883"/>
    </cofactor>
</comment>
<dbReference type="Pfam" id="PF04055">
    <property type="entry name" value="Radical_SAM"/>
    <property type="match status" value="1"/>
</dbReference>
<evidence type="ECO:0000313" key="7">
    <source>
        <dbReference type="EMBL" id="NUZ04474.1"/>
    </source>
</evidence>
<keyword evidence="5" id="KW-0411">Iron-sulfur</keyword>
<dbReference type="InterPro" id="IPR013785">
    <property type="entry name" value="Aldolase_TIM"/>
</dbReference>
<evidence type="ECO:0000256" key="5">
    <source>
        <dbReference type="ARBA" id="ARBA00023014"/>
    </source>
</evidence>
<feature type="domain" description="Radical SAM core" evidence="6">
    <location>
        <begin position="32"/>
        <end position="258"/>
    </location>
</feature>
<evidence type="ECO:0000259" key="6">
    <source>
        <dbReference type="PROSITE" id="PS51918"/>
    </source>
</evidence>
<dbReference type="PANTHER" id="PTHR43273:SF8">
    <property type="entry name" value="RADICAL SAM DOMAIN PROTEIN"/>
    <property type="match status" value="1"/>
</dbReference>
<evidence type="ECO:0000256" key="3">
    <source>
        <dbReference type="ARBA" id="ARBA00022723"/>
    </source>
</evidence>
<dbReference type="SFLD" id="SFLDG01072">
    <property type="entry name" value="dehydrogenase_like"/>
    <property type="match status" value="1"/>
</dbReference>
<evidence type="ECO:0000256" key="4">
    <source>
        <dbReference type="ARBA" id="ARBA00023004"/>
    </source>
</evidence>
<evidence type="ECO:0000313" key="8">
    <source>
        <dbReference type="Proteomes" id="UP000529637"/>
    </source>
</evidence>
<name>A0A7Y6TUW8_9BURK</name>
<dbReference type="InterPro" id="IPR007197">
    <property type="entry name" value="rSAM"/>
</dbReference>
<proteinExistence type="predicted"/>
<dbReference type="PANTHER" id="PTHR43273">
    <property type="entry name" value="ANAEROBIC SULFATASE-MATURATING ENZYME HOMOLOG ASLB-RELATED"/>
    <property type="match status" value="1"/>
</dbReference>
<dbReference type="EMBL" id="JABWMJ010000001">
    <property type="protein sequence ID" value="NUZ04474.1"/>
    <property type="molecule type" value="Genomic_DNA"/>
</dbReference>
<dbReference type="NCBIfam" id="TIGR04261">
    <property type="entry name" value="rSAM_GlyRichRpt"/>
    <property type="match status" value="1"/>
</dbReference>
<dbReference type="RefSeq" id="WP_176065455.1">
    <property type="nucleotide sequence ID" value="NZ_JABWMJ010000001.1"/>
</dbReference>
<dbReference type="Gene3D" id="3.20.20.70">
    <property type="entry name" value="Aldolase class I"/>
    <property type="match status" value="1"/>
</dbReference>
<dbReference type="InterPro" id="IPR058240">
    <property type="entry name" value="rSAM_sf"/>
</dbReference>